<dbReference type="Pfam" id="PF07007">
    <property type="entry name" value="LprI"/>
    <property type="match status" value="1"/>
</dbReference>
<feature type="domain" description="Lysozyme inhibitor LprI-like N-terminal" evidence="1">
    <location>
        <begin position="218"/>
        <end position="307"/>
    </location>
</feature>
<name>A0A2T1BY70_9CYAN</name>
<organism evidence="2 3">
    <name type="scientific">Merismopedia glauca CCAP 1448/3</name>
    <dbReference type="NCBI Taxonomy" id="1296344"/>
    <lineage>
        <taxon>Bacteria</taxon>
        <taxon>Bacillati</taxon>
        <taxon>Cyanobacteriota</taxon>
        <taxon>Cyanophyceae</taxon>
        <taxon>Synechococcales</taxon>
        <taxon>Merismopediaceae</taxon>
        <taxon>Merismopedia</taxon>
    </lineage>
</organism>
<proteinExistence type="predicted"/>
<reference evidence="2 3" key="2">
    <citation type="submission" date="2018-03" db="EMBL/GenBank/DDBJ databases">
        <title>The ancient ancestry and fast evolution of plastids.</title>
        <authorList>
            <person name="Moore K.R."/>
            <person name="Magnabosco C."/>
            <person name="Momper L."/>
            <person name="Gold D.A."/>
            <person name="Bosak T."/>
            <person name="Fournier G.P."/>
        </authorList>
    </citation>
    <scope>NUCLEOTIDE SEQUENCE [LARGE SCALE GENOMIC DNA]</scope>
    <source>
        <strain evidence="2 3">CCAP 1448/3</strain>
    </source>
</reference>
<accession>A0A2T1BY70</accession>
<keyword evidence="3" id="KW-1185">Reference proteome</keyword>
<dbReference type="EMBL" id="PVWJ01000154">
    <property type="protein sequence ID" value="PSB00848.1"/>
    <property type="molecule type" value="Genomic_DNA"/>
</dbReference>
<evidence type="ECO:0000313" key="2">
    <source>
        <dbReference type="EMBL" id="PSB00848.1"/>
    </source>
</evidence>
<dbReference type="Gene3D" id="1.20.1270.180">
    <property type="match status" value="1"/>
</dbReference>
<dbReference type="OrthoDB" id="7340239at2"/>
<comment type="caution">
    <text evidence="2">The sequence shown here is derived from an EMBL/GenBank/DDBJ whole genome shotgun (WGS) entry which is preliminary data.</text>
</comment>
<reference evidence="2 3" key="1">
    <citation type="submission" date="2018-02" db="EMBL/GenBank/DDBJ databases">
        <authorList>
            <person name="Cohen D.B."/>
            <person name="Kent A.D."/>
        </authorList>
    </citation>
    <scope>NUCLEOTIDE SEQUENCE [LARGE SCALE GENOMIC DNA]</scope>
    <source>
        <strain evidence="2 3">CCAP 1448/3</strain>
    </source>
</reference>
<dbReference type="AlphaFoldDB" id="A0A2T1BY70"/>
<dbReference type="Proteomes" id="UP000238762">
    <property type="component" value="Unassembled WGS sequence"/>
</dbReference>
<gene>
    <name evidence="2" type="ORF">C7B64_21350</name>
</gene>
<evidence type="ECO:0000259" key="1">
    <source>
        <dbReference type="Pfam" id="PF07007"/>
    </source>
</evidence>
<dbReference type="RefSeq" id="WP_106291185.1">
    <property type="nucleotide sequence ID" value="NZ_CAWNTC010000193.1"/>
</dbReference>
<dbReference type="InterPro" id="IPR009739">
    <property type="entry name" value="LprI-like_N"/>
</dbReference>
<protein>
    <recommendedName>
        <fullName evidence="1">Lysozyme inhibitor LprI-like N-terminal domain-containing protein</fullName>
    </recommendedName>
</protein>
<sequence length="324" mass="37383">MSPKKRNTLEEIKAIRQRQTEPDFVFAATIRRLGKLRSLSATEFGNSEEFSRYIPKAVVASLQGFLRSVWGKTLDLGEPYSSRIAKYLKDKSKVTFDFITVRQIAREDITLGEFVAHSLSFNNFEDVTEAFSAILDCNFSDLLKQQSDSEGNDIIGDRAVFFQKIDVLFRERHIFSHELADHYYLSKEDALIFINVAEQLVKCVQNILSLEVRSEPIAQQEMNRYAREKAEQAQKILEERINLIIEILSSTHDDIAVEKYNKAHEAWLNYAQLEAAAYSDQFRGGTMAPFLSAGIYKYLTMQRIQTLEKYFDWLLDLQKSDSIN</sequence>
<evidence type="ECO:0000313" key="3">
    <source>
        <dbReference type="Proteomes" id="UP000238762"/>
    </source>
</evidence>